<feature type="compositionally biased region" description="Polar residues" evidence="1">
    <location>
        <begin position="1655"/>
        <end position="1664"/>
    </location>
</feature>
<dbReference type="InterPro" id="IPR003169">
    <property type="entry name" value="GYF"/>
</dbReference>
<dbReference type="eggNOG" id="KOG1862">
    <property type="taxonomic scope" value="Eukaryota"/>
</dbReference>
<dbReference type="Gene3D" id="3.30.1490.40">
    <property type="match status" value="1"/>
</dbReference>
<feature type="compositionally biased region" description="Polar residues" evidence="1">
    <location>
        <begin position="1687"/>
        <end position="1697"/>
    </location>
</feature>
<dbReference type="Pfam" id="PF02213">
    <property type="entry name" value="GYF"/>
    <property type="match status" value="1"/>
</dbReference>
<feature type="compositionally biased region" description="Basic and acidic residues" evidence="1">
    <location>
        <begin position="216"/>
        <end position="225"/>
    </location>
</feature>
<feature type="region of interest" description="Disordered" evidence="1">
    <location>
        <begin position="1191"/>
        <end position="1311"/>
    </location>
</feature>
<dbReference type="PROSITE" id="PS50829">
    <property type="entry name" value="GYF"/>
    <property type="match status" value="1"/>
</dbReference>
<feature type="compositionally biased region" description="Low complexity" evidence="1">
    <location>
        <begin position="1242"/>
        <end position="1253"/>
    </location>
</feature>
<feature type="region of interest" description="Disordered" evidence="1">
    <location>
        <begin position="1453"/>
        <end position="1532"/>
    </location>
</feature>
<dbReference type="EnsemblPlants" id="MELO3C010934.2.1">
    <property type="protein sequence ID" value="MELO3C010934.2.1"/>
    <property type="gene ID" value="MELO3C010934.2"/>
</dbReference>
<dbReference type="Proteomes" id="UP001652600">
    <property type="component" value="Chromosome 3"/>
</dbReference>
<dbReference type="PANTHER" id="PTHR47471:SF1">
    <property type="entry name" value="PROTEIN ESSENTIAL FOR POTEXVIRUS ACCUMULATION 1"/>
    <property type="match status" value="1"/>
</dbReference>
<feature type="compositionally biased region" description="Basic and acidic residues" evidence="1">
    <location>
        <begin position="402"/>
        <end position="411"/>
    </location>
</feature>
<evidence type="ECO:0000313" key="4">
    <source>
        <dbReference type="Proteomes" id="UP001652600"/>
    </source>
</evidence>
<feature type="compositionally biased region" description="Low complexity" evidence="1">
    <location>
        <begin position="1598"/>
        <end position="1621"/>
    </location>
</feature>
<feature type="compositionally biased region" description="Basic and acidic residues" evidence="1">
    <location>
        <begin position="1254"/>
        <end position="1264"/>
    </location>
</feature>
<feature type="region of interest" description="Disordered" evidence="1">
    <location>
        <begin position="392"/>
        <end position="532"/>
    </location>
</feature>
<feature type="region of interest" description="Disordered" evidence="1">
    <location>
        <begin position="1797"/>
        <end position="1832"/>
    </location>
</feature>
<reference evidence="5" key="2">
    <citation type="submission" date="2025-04" db="UniProtKB">
        <authorList>
            <consortium name="RefSeq"/>
        </authorList>
    </citation>
    <scope>IDENTIFICATION</scope>
    <source>
        <tissue evidence="6">Stem</tissue>
    </source>
</reference>
<feature type="compositionally biased region" description="Basic residues" evidence="1">
    <location>
        <begin position="1820"/>
        <end position="1830"/>
    </location>
</feature>
<feature type="compositionally biased region" description="Polar residues" evidence="1">
    <location>
        <begin position="1292"/>
        <end position="1311"/>
    </location>
</feature>
<evidence type="ECO:0000256" key="1">
    <source>
        <dbReference type="SAM" id="MobiDB-lite"/>
    </source>
</evidence>
<feature type="compositionally biased region" description="Basic and acidic residues" evidence="1">
    <location>
        <begin position="1393"/>
        <end position="1413"/>
    </location>
</feature>
<dbReference type="PANTHER" id="PTHR47471">
    <property type="entry name" value="GYF DOMAIN-CONTAINING PROTEIN"/>
    <property type="match status" value="1"/>
</dbReference>
<dbReference type="CDD" id="cd00072">
    <property type="entry name" value="GYF"/>
    <property type="match status" value="1"/>
</dbReference>
<keyword evidence="4" id="KW-1185">Reference proteome</keyword>
<feature type="compositionally biased region" description="Basic and acidic residues" evidence="1">
    <location>
        <begin position="464"/>
        <end position="481"/>
    </location>
</feature>
<evidence type="ECO:0000313" key="3">
    <source>
        <dbReference type="EnsemblPlants" id="MELO3C010934.2.1"/>
    </source>
</evidence>
<name>A0A1S3BBQ1_CUCME</name>
<feature type="compositionally biased region" description="Basic and acidic residues" evidence="1">
    <location>
        <begin position="1191"/>
        <end position="1221"/>
    </location>
</feature>
<feature type="region of interest" description="Disordered" evidence="1">
    <location>
        <begin position="1386"/>
        <end position="1422"/>
    </location>
</feature>
<dbReference type="SUPFAM" id="SSF55277">
    <property type="entry name" value="GYF domain"/>
    <property type="match status" value="1"/>
</dbReference>
<protein>
    <submittedName>
        <fullName evidence="6">Protein ESSENTIAL FOR POTEXVIRUS ACCUMULATION 1 isoform X1</fullName>
    </submittedName>
    <submittedName>
        <fullName evidence="5">Uncharacterized protein LOC103487961 isoform X1</fullName>
    </submittedName>
</protein>
<feature type="compositionally biased region" description="Polar residues" evidence="1">
    <location>
        <begin position="1576"/>
        <end position="1597"/>
    </location>
</feature>
<dbReference type="GeneID" id="103487961"/>
<dbReference type="SMR" id="A0A1S3BBQ1"/>
<sequence>MAGRFDFGSRPNLSVSSPLHAANDVQGSENPIPLSPQWLLPKPGESKHGIGTGENHFSHQPAYGNRMDMMKGSENYEDMNDTQKKKEVFRPSVTDSEIGRRDRWHDEERENNSSMRKDRWRDGEKEMGDGRKMDRWNEDSSTRVFRESRRGPSERWSDSNNRDNVHYDQRRESKWNTRWGPDDKETEGFREKRVDSGRDGDLHLDKNFSHVSNYGKNDRDGDHYRPWRSSSAQGRGKGEPPHHQTQTPSKQVPAFSHRGRADNTPPTFSLGRGIISSGVNPTNSVYSSPNYLGASSEKSGREPCYYKYSRTKLLDVFRTTNLTSQQTLKDGFVPVPTLTLDEPLEPLALCAPTTEEMTFLKGIDKGEIVSSGAPQVSKDGRNSSEFMQARRTKLGVSPSLGSREDLPHGFDDYNDDKDDSTTKLGHTNYSEVSTERQVPYHRPQSKNEAIQEQMGHTSGNFKSEAFREDDNALRKTDEVPGNRESSVKGATNIHSSSTWDASSLEQSLNTSLPDWRDNPNNIISSGTPDKGWVQSSKNLSDGWGSNTTTPSYAKDNSKWQSTEESIIRRQLSGILDKEQLSRKTVQPAPEDMQLHYIDPSGAIQGPFGGADIIQWFEGGYFGLDLPVRPTNAPSDLPFSALGDVMPHLRSKAKPPPGFSGPKQNEFADSLGNASYGSLGKLHTGLNEIDTMRNETRHKHGSTVEAENRFLESLMSGNIGSSPLEKSAFSEGVPGYFGTNPNSLSSLGMDNGNNLFLLAKRMELERQRSMSNPYAFWPGIDATSKVSKPDIGLDDPIQQAKLLSSIIDHSRQTSHSQSPDMSAILQGLSDKAPPGINEVAGWSKFAHAPDPLQSKLDLHHELNLSSQAPFGFQQQRLQPQPSLTNLLAQATDNPTLTPDKFLPSSLSQDPQLISKLQQQHLLQLHSQVPFSAQQMSLLDKLLLLKQQQKQEEQQQLLQQQQLLSQVLSEHQSRQHLIDPSFGQLQGAPIPIGNASTDPSQVQQPREKFQIGSQKPLNVVTDRAIPFGNMALQVTQGASYNVNPEDPSLALPHQMFGNVQQKGWTPGLPEQLTDTRPKDMLPGSIVGEASLFPGLTSKQIEDVSHVQKSSDSHTVQALEQIGEAVPRLDETATSLASDAMVEPLPLKTADISVALQPAEVDDTEVSIPDSCSTQTADSVPVLKVQEASVPVQKLERDGYKDDTSLETELKNVEVQEPKKSSDKKTKKQKSSKSLSSDQAKDSKNSAIQQSKQSKSGKSENDLKLKADNIMGKASDMASSPRKIRDGDDGKISIVDNQPVQSSASAMNTWSDGDTVQVKDDAKLVGSDSVLNSQTQSSQRAWKVASSFKPKSLLEIQEEEQKRAHTETAVSEISTSITSMSLSTPWAGIVSSSDPKASKEIHKDSVISESSEKHENLLTSRSRKSQLHDLLAEDNMEKSGASDVRVSDSVQIASSPRVVATQAEPMDDNFIEAKDTKKSRKKSAKAKGVGTKPSAPVPSADVPVASSPIEKGKISRQTQQEKEAMPVIPSGPSFGDFVLWKGEAANVAPAPAWSSDSGKVPKPTSLRDIQKEQGRKTSAAAQHSHQIPTPQKAQPSQVGRSSSTSTPSWALSASSPSKAASSPLQNVPTQSNHGGDDDLFWGPIESKKENQQVDVRLGSNNWGNRNTPAKAASTGVLSRQKSSGGKADYLSSSPAQSSQKGKQDPVTKHSEAMGFRDWCESECVRLIGTKDTSFLEYCLKQSRSEAELLLIQNLGSYDPDHDFIDQFLNYKELLAADVLEIAFQSRNDRKVSAIASREVNSGNAGGDLDPDVPVGRDGSAKSGGKKKGKKGKKVSPSVLGFNVVSNRIMMGEIQTIED</sequence>
<feature type="compositionally biased region" description="Polar residues" evidence="1">
    <location>
        <begin position="488"/>
        <end position="532"/>
    </location>
</feature>
<dbReference type="RefSeq" id="XP_008444701.1">
    <property type="nucleotide sequence ID" value="XM_008446479.2"/>
</dbReference>
<reference evidence="3" key="1">
    <citation type="submission" date="2023-03" db="UniProtKB">
        <authorList>
            <consortium name="EnsemblPlants"/>
        </authorList>
    </citation>
    <scope>IDENTIFICATION</scope>
</reference>
<accession>A0A1S3BBQ1</accession>
<feature type="region of interest" description="Disordered" evidence="1">
    <location>
        <begin position="1355"/>
        <end position="1374"/>
    </location>
</feature>
<dbReference type="InParanoid" id="A0A1S3BBQ1"/>
<feature type="domain" description="GYF" evidence="2">
    <location>
        <begin position="591"/>
        <end position="642"/>
    </location>
</feature>
<feature type="compositionally biased region" description="Polar residues" evidence="1">
    <location>
        <begin position="446"/>
        <end position="461"/>
    </location>
</feature>
<evidence type="ECO:0000313" key="5">
    <source>
        <dbReference type="RefSeq" id="XP_008444701.1"/>
    </source>
</evidence>
<dbReference type="KEGG" id="cmo:103487961"/>
<dbReference type="RefSeq" id="XP_050938342.1">
    <property type="nucleotide sequence ID" value="XM_051082385.1"/>
</dbReference>
<feature type="region of interest" description="Disordered" evidence="1">
    <location>
        <begin position="1545"/>
        <end position="1640"/>
    </location>
</feature>
<gene>
    <name evidence="5 6" type="primary">LOC103487961</name>
    <name evidence="3" type="synonym">103487961</name>
</gene>
<feature type="compositionally biased region" description="Polar residues" evidence="1">
    <location>
        <begin position="422"/>
        <end position="436"/>
    </location>
</feature>
<feature type="region of interest" description="Disordered" evidence="1">
    <location>
        <begin position="1"/>
        <end position="268"/>
    </location>
</feature>
<dbReference type="InterPro" id="IPR035445">
    <property type="entry name" value="GYF-like_dom_sf"/>
</dbReference>
<feature type="compositionally biased region" description="Basic and acidic residues" evidence="1">
    <location>
        <begin position="97"/>
        <end position="208"/>
    </location>
</feature>
<organism evidence="4 5">
    <name type="scientific">Cucumis melo</name>
    <name type="common">Muskmelon</name>
    <dbReference type="NCBI Taxonomy" id="3656"/>
    <lineage>
        <taxon>Eukaryota</taxon>
        <taxon>Viridiplantae</taxon>
        <taxon>Streptophyta</taxon>
        <taxon>Embryophyta</taxon>
        <taxon>Tracheophyta</taxon>
        <taxon>Spermatophyta</taxon>
        <taxon>Magnoliopsida</taxon>
        <taxon>eudicotyledons</taxon>
        <taxon>Gunneridae</taxon>
        <taxon>Pentapetalae</taxon>
        <taxon>rosids</taxon>
        <taxon>fabids</taxon>
        <taxon>Cucurbitales</taxon>
        <taxon>Cucurbitaceae</taxon>
        <taxon>Benincaseae</taxon>
        <taxon>Cucumis</taxon>
    </lineage>
</organism>
<dbReference type="Gramene" id="MELO3C010934.2.1">
    <property type="protein sequence ID" value="MELO3C010934.2.1"/>
    <property type="gene ID" value="MELO3C010934.2"/>
</dbReference>
<evidence type="ECO:0000313" key="6">
    <source>
        <dbReference type="RefSeq" id="XP_050938342.1"/>
    </source>
</evidence>
<feature type="region of interest" description="Disordered" evidence="1">
    <location>
        <begin position="1654"/>
        <end position="1706"/>
    </location>
</feature>
<evidence type="ECO:0000259" key="2">
    <source>
        <dbReference type="PROSITE" id="PS50829"/>
    </source>
</evidence>
<proteinExistence type="predicted"/>
<feature type="compositionally biased region" description="Low complexity" evidence="1">
    <location>
        <begin position="1490"/>
        <end position="1505"/>
    </location>
</feature>
<dbReference type="SMART" id="SM00444">
    <property type="entry name" value="GYF"/>
    <property type="match status" value="1"/>
</dbReference>